<proteinExistence type="predicted"/>
<dbReference type="Proteomes" id="UP000237258">
    <property type="component" value="Unassembled WGS sequence"/>
</dbReference>
<dbReference type="Pfam" id="PF14584">
    <property type="entry name" value="DUF4446"/>
    <property type="match status" value="1"/>
</dbReference>
<name>A0A2G9YZK0_9BACT</name>
<accession>A0A2G9YZK0</accession>
<protein>
    <recommendedName>
        <fullName evidence="5">DUF4446 domain-containing protein</fullName>
    </recommendedName>
</protein>
<feature type="region of interest" description="Disordered" evidence="2">
    <location>
        <begin position="97"/>
        <end position="143"/>
    </location>
</feature>
<evidence type="ECO:0000256" key="1">
    <source>
        <dbReference type="SAM" id="Coils"/>
    </source>
</evidence>
<feature type="coiled-coil region" evidence="1">
    <location>
        <begin position="15"/>
        <end position="49"/>
    </location>
</feature>
<comment type="caution">
    <text evidence="3">The sequence shown here is derived from an EMBL/GenBank/DDBJ whole genome shotgun (WGS) entry which is preliminary data.</text>
</comment>
<dbReference type="EMBL" id="PCRR01000016">
    <property type="protein sequence ID" value="PIP24666.1"/>
    <property type="molecule type" value="Genomic_DNA"/>
</dbReference>
<keyword evidence="1" id="KW-0175">Coiled coil</keyword>
<dbReference type="InterPro" id="IPR027981">
    <property type="entry name" value="DUF4446"/>
</dbReference>
<evidence type="ECO:0000313" key="3">
    <source>
        <dbReference type="EMBL" id="PIP24666.1"/>
    </source>
</evidence>
<evidence type="ECO:0008006" key="5">
    <source>
        <dbReference type="Google" id="ProtNLM"/>
    </source>
</evidence>
<evidence type="ECO:0000256" key="2">
    <source>
        <dbReference type="SAM" id="MobiDB-lite"/>
    </source>
</evidence>
<feature type="compositionally biased region" description="Basic and acidic residues" evidence="2">
    <location>
        <begin position="108"/>
        <end position="125"/>
    </location>
</feature>
<organism evidence="3 4">
    <name type="scientific">Candidatus Nealsonbacteria bacterium CG23_combo_of_CG06-09_8_20_14_all_36_125</name>
    <dbReference type="NCBI Taxonomy" id="1974719"/>
    <lineage>
        <taxon>Bacteria</taxon>
        <taxon>Candidatus Nealsoniibacteriota</taxon>
    </lineage>
</organism>
<dbReference type="AlphaFoldDB" id="A0A2G9YZK0"/>
<evidence type="ECO:0000313" key="4">
    <source>
        <dbReference type="Proteomes" id="UP000237258"/>
    </source>
</evidence>
<reference evidence="3 4" key="1">
    <citation type="submission" date="2017-09" db="EMBL/GenBank/DDBJ databases">
        <title>Depth-based differentiation of microbial function through sediment-hosted aquifers and enrichment of novel symbionts in the deep terrestrial subsurface.</title>
        <authorList>
            <person name="Probst A.J."/>
            <person name="Ladd B."/>
            <person name="Jarett J.K."/>
            <person name="Geller-Mcgrath D.E."/>
            <person name="Sieber C.M."/>
            <person name="Emerson J.B."/>
            <person name="Anantharaman K."/>
            <person name="Thomas B.C."/>
            <person name="Malmstrom R."/>
            <person name="Stieglmeier M."/>
            <person name="Klingl A."/>
            <person name="Woyke T."/>
            <person name="Ryan C.M."/>
            <person name="Banfield J.F."/>
        </authorList>
    </citation>
    <scope>NUCLEOTIDE SEQUENCE [LARGE SCALE GENOMIC DNA]</scope>
    <source>
        <strain evidence="3">CG23_combo_of_CG06-09_8_20_14_all_36_125</strain>
    </source>
</reference>
<gene>
    <name evidence="3" type="ORF">COX33_00625</name>
</gene>
<sequence length="143" mass="16263">MFNFFKKGKKEPENLKEILIQFKDLEMNFEKLSEELENLKKESKFSVQKIGIVRFNPFSEVGGDQSFSIALLDGNDNGVVITSLYTREGNRVYGKPIKNGRSEYSLSNEEKEVIEKAKSKNNGERKNKKFNNPATGSGGFRPC</sequence>